<evidence type="ECO:0000313" key="2">
    <source>
        <dbReference type="EMBL" id="MCO1336981.1"/>
    </source>
</evidence>
<sequence>MDYLNINKISWDKRAKIHVDSEFYDVEGFLGGGSSLQDIEIRELGEVSGKTLLHLQCHFGLDTLSWARLGADVTGVDLSSVAIDTAKLLSLQLGLESRFICADLYRFGDEFDGEYDVVFTSYGALCWLPDIHRWAATVARCLKPGGTFYIAEFHPFYDIFFGYSYFHLTDPDVEEAGTYTENGQAEKLTLATWAHPISDVVNALIEAGIEIIQLNEYPYSPYNCFDGMEERDRGRFYLSHKGYDIPLIYTIKGVKRE</sequence>
<evidence type="ECO:0000259" key="1">
    <source>
        <dbReference type="Pfam" id="PF08241"/>
    </source>
</evidence>
<dbReference type="PANTHER" id="PTHR43861:SF1">
    <property type="entry name" value="TRANS-ACONITATE 2-METHYLTRANSFERASE"/>
    <property type="match status" value="1"/>
</dbReference>
<dbReference type="CDD" id="cd02440">
    <property type="entry name" value="AdoMet_MTases"/>
    <property type="match status" value="1"/>
</dbReference>
<gene>
    <name evidence="2" type="ORF">MO867_21895</name>
</gene>
<dbReference type="Proteomes" id="UP001139028">
    <property type="component" value="Unassembled WGS sequence"/>
</dbReference>
<name>A0A9X2EW23_9GAMM</name>
<keyword evidence="2" id="KW-0489">Methyltransferase</keyword>
<comment type="caution">
    <text evidence="2">The sequence shown here is derived from an EMBL/GenBank/DDBJ whole genome shotgun (WGS) entry which is preliminary data.</text>
</comment>
<dbReference type="RefSeq" id="WP_252473105.1">
    <property type="nucleotide sequence ID" value="NZ_JALBWM010000265.1"/>
</dbReference>
<dbReference type="Pfam" id="PF08241">
    <property type="entry name" value="Methyltransf_11"/>
    <property type="match status" value="1"/>
</dbReference>
<accession>A0A9X2EW23</accession>
<keyword evidence="3" id="KW-1185">Reference proteome</keyword>
<feature type="domain" description="Methyltransferase type 11" evidence="1">
    <location>
        <begin position="54"/>
        <end position="150"/>
    </location>
</feature>
<protein>
    <submittedName>
        <fullName evidence="2">Class I SAM-dependent methyltransferase</fullName>
    </submittedName>
</protein>
<reference evidence="2" key="1">
    <citation type="journal article" date="2022" name="Arch. Microbiol.">
        <title>Microbulbifer okhotskensis sp. nov., isolated from a deep bottom sediment of the Okhotsk Sea.</title>
        <authorList>
            <person name="Romanenko L."/>
            <person name="Kurilenko V."/>
            <person name="Otstavnykh N."/>
            <person name="Velansky P."/>
            <person name="Isaeva M."/>
            <person name="Mikhailov V."/>
        </authorList>
    </citation>
    <scope>NUCLEOTIDE SEQUENCE</scope>
    <source>
        <strain evidence="2">OS29</strain>
    </source>
</reference>
<evidence type="ECO:0000313" key="3">
    <source>
        <dbReference type="Proteomes" id="UP001139028"/>
    </source>
</evidence>
<dbReference type="InterPro" id="IPR013216">
    <property type="entry name" value="Methyltransf_11"/>
</dbReference>
<dbReference type="PANTHER" id="PTHR43861">
    <property type="entry name" value="TRANS-ACONITATE 2-METHYLTRANSFERASE-RELATED"/>
    <property type="match status" value="1"/>
</dbReference>
<dbReference type="InterPro" id="IPR029063">
    <property type="entry name" value="SAM-dependent_MTases_sf"/>
</dbReference>
<proteinExistence type="predicted"/>
<dbReference type="SUPFAM" id="SSF53335">
    <property type="entry name" value="S-adenosyl-L-methionine-dependent methyltransferases"/>
    <property type="match status" value="1"/>
</dbReference>
<dbReference type="AlphaFoldDB" id="A0A9X2EW23"/>
<dbReference type="GO" id="GO:0008757">
    <property type="term" value="F:S-adenosylmethionine-dependent methyltransferase activity"/>
    <property type="evidence" value="ECO:0007669"/>
    <property type="project" value="InterPro"/>
</dbReference>
<organism evidence="2 3">
    <name type="scientific">Microbulbifer okhotskensis</name>
    <dbReference type="NCBI Taxonomy" id="2926617"/>
    <lineage>
        <taxon>Bacteria</taxon>
        <taxon>Pseudomonadati</taxon>
        <taxon>Pseudomonadota</taxon>
        <taxon>Gammaproteobacteria</taxon>
        <taxon>Cellvibrionales</taxon>
        <taxon>Microbulbiferaceae</taxon>
        <taxon>Microbulbifer</taxon>
    </lineage>
</organism>
<keyword evidence="2" id="KW-0808">Transferase</keyword>
<dbReference type="EMBL" id="JALBWM010000265">
    <property type="protein sequence ID" value="MCO1336981.1"/>
    <property type="molecule type" value="Genomic_DNA"/>
</dbReference>
<dbReference type="Gene3D" id="3.40.50.150">
    <property type="entry name" value="Vaccinia Virus protein VP39"/>
    <property type="match status" value="1"/>
</dbReference>
<dbReference type="GO" id="GO:0032259">
    <property type="term" value="P:methylation"/>
    <property type="evidence" value="ECO:0007669"/>
    <property type="project" value="UniProtKB-KW"/>
</dbReference>